<dbReference type="GO" id="GO:0046872">
    <property type="term" value="F:metal ion binding"/>
    <property type="evidence" value="ECO:0007669"/>
    <property type="project" value="UniProtKB-KW"/>
</dbReference>
<dbReference type="Pfam" id="PF01127">
    <property type="entry name" value="Sdh_cyt"/>
    <property type="match status" value="1"/>
</dbReference>
<feature type="transmembrane region" description="Helical" evidence="8">
    <location>
        <begin position="65"/>
        <end position="86"/>
    </location>
</feature>
<keyword evidence="10" id="KW-1185">Reference proteome</keyword>
<protein>
    <submittedName>
        <fullName evidence="9">Succinate dehydrogenase cytochrome b subunit</fullName>
    </submittedName>
</protein>
<feature type="transmembrane region" description="Helical" evidence="8">
    <location>
        <begin position="193"/>
        <end position="216"/>
    </location>
</feature>
<evidence type="ECO:0000313" key="9">
    <source>
        <dbReference type="EMBL" id="KAA2259590.1"/>
    </source>
</evidence>
<feature type="transmembrane region" description="Helical" evidence="8">
    <location>
        <begin position="114"/>
        <end position="135"/>
    </location>
</feature>
<accession>A0A5B2X8M2</accession>
<dbReference type="InterPro" id="IPR000701">
    <property type="entry name" value="SuccDH_FuR_B_TM-su"/>
</dbReference>
<evidence type="ECO:0000256" key="8">
    <source>
        <dbReference type="SAM" id="Phobius"/>
    </source>
</evidence>
<sequence length="222" mass="24220">MVRLWRSTVGKKAVMAVSGAGLLLYVIAHMLANLKIFFGARSLDGYGHWLRELAAPVFGYEGVVWIARAGLLACVLLHMTTAIQLARRARAARPIGYRHRRPVQGSYSARTMRWGGVLIALFVVYHVLDITAGVVNPNGVPGQDYRNVTASFGRWYVAVFYMLAVTALGFHIRHGMWSAFQSLGISTAKRRRALRAIALGVAVVITAGFLSVPIAVLTGVLT</sequence>
<dbReference type="EMBL" id="VUOB01000038">
    <property type="protein sequence ID" value="KAA2259590.1"/>
    <property type="molecule type" value="Genomic_DNA"/>
</dbReference>
<dbReference type="CDD" id="cd03498">
    <property type="entry name" value="SQR_TypeB_2_TM"/>
    <property type="match status" value="1"/>
</dbReference>
<keyword evidence="2" id="KW-0349">Heme</keyword>
<name>A0A5B2X8M2_9PSEU</name>
<evidence type="ECO:0000256" key="4">
    <source>
        <dbReference type="ARBA" id="ARBA00022723"/>
    </source>
</evidence>
<evidence type="ECO:0000256" key="6">
    <source>
        <dbReference type="ARBA" id="ARBA00023004"/>
    </source>
</evidence>
<reference evidence="9 10" key="1">
    <citation type="submission" date="2019-09" db="EMBL/GenBank/DDBJ databases">
        <title>Goodfellowia gen. nov., a new genus of the Pseudonocardineae related to Actinoalloteichus, containing Goodfellowia coeruleoviolacea gen. nov., comb. nov. gen. nov., comb. nov.</title>
        <authorList>
            <person name="Labeda D."/>
        </authorList>
    </citation>
    <scope>NUCLEOTIDE SEQUENCE [LARGE SCALE GENOMIC DNA]</scope>
    <source>
        <strain evidence="9 10">AN110305</strain>
    </source>
</reference>
<keyword evidence="7 8" id="KW-0472">Membrane</keyword>
<keyword evidence="6" id="KW-0408">Iron</keyword>
<evidence type="ECO:0000256" key="2">
    <source>
        <dbReference type="ARBA" id="ARBA00022617"/>
    </source>
</evidence>
<gene>
    <name evidence="9" type="ORF">F0L68_21800</name>
</gene>
<evidence type="ECO:0000256" key="3">
    <source>
        <dbReference type="ARBA" id="ARBA00022692"/>
    </source>
</evidence>
<keyword evidence="4" id="KW-0479">Metal-binding</keyword>
<evidence type="ECO:0000256" key="1">
    <source>
        <dbReference type="ARBA" id="ARBA00004370"/>
    </source>
</evidence>
<reference evidence="9 10" key="2">
    <citation type="submission" date="2019-09" db="EMBL/GenBank/DDBJ databases">
        <authorList>
            <person name="Jin C."/>
        </authorList>
    </citation>
    <scope>NUCLEOTIDE SEQUENCE [LARGE SCALE GENOMIC DNA]</scope>
    <source>
        <strain evidence="9 10">AN110305</strain>
    </source>
</reference>
<dbReference type="Proteomes" id="UP000323454">
    <property type="component" value="Unassembled WGS sequence"/>
</dbReference>
<keyword evidence="5 8" id="KW-1133">Transmembrane helix</keyword>
<proteinExistence type="predicted"/>
<evidence type="ECO:0000256" key="5">
    <source>
        <dbReference type="ARBA" id="ARBA00022989"/>
    </source>
</evidence>
<organism evidence="9 10">
    <name type="scientific">Solihabitans fulvus</name>
    <dbReference type="NCBI Taxonomy" id="1892852"/>
    <lineage>
        <taxon>Bacteria</taxon>
        <taxon>Bacillati</taxon>
        <taxon>Actinomycetota</taxon>
        <taxon>Actinomycetes</taxon>
        <taxon>Pseudonocardiales</taxon>
        <taxon>Pseudonocardiaceae</taxon>
        <taxon>Solihabitans</taxon>
    </lineage>
</organism>
<dbReference type="InterPro" id="IPR011138">
    <property type="entry name" value="Cytochrome_b-558"/>
</dbReference>
<comment type="caution">
    <text evidence="9">The sequence shown here is derived from an EMBL/GenBank/DDBJ whole genome shotgun (WGS) entry which is preliminary data.</text>
</comment>
<dbReference type="OrthoDB" id="9788081at2"/>
<dbReference type="AlphaFoldDB" id="A0A5B2X8M2"/>
<evidence type="ECO:0000313" key="10">
    <source>
        <dbReference type="Proteomes" id="UP000323454"/>
    </source>
</evidence>
<dbReference type="GO" id="GO:0016020">
    <property type="term" value="C:membrane"/>
    <property type="evidence" value="ECO:0007669"/>
    <property type="project" value="UniProtKB-SubCell"/>
</dbReference>
<keyword evidence="3 8" id="KW-0812">Transmembrane</keyword>
<feature type="transmembrane region" description="Helical" evidence="8">
    <location>
        <begin position="12"/>
        <end position="32"/>
    </location>
</feature>
<dbReference type="Gene3D" id="1.20.1300.10">
    <property type="entry name" value="Fumarate reductase/succinate dehydrogenase, transmembrane subunit"/>
    <property type="match status" value="1"/>
</dbReference>
<dbReference type="InterPro" id="IPR034804">
    <property type="entry name" value="SQR/QFR_C/D"/>
</dbReference>
<dbReference type="SUPFAM" id="SSF81343">
    <property type="entry name" value="Fumarate reductase respiratory complex transmembrane subunits"/>
    <property type="match status" value="1"/>
</dbReference>
<dbReference type="NCBIfam" id="TIGR02046">
    <property type="entry name" value="sdhC_b558_fam"/>
    <property type="match status" value="1"/>
</dbReference>
<comment type="subcellular location">
    <subcellularLocation>
        <location evidence="1">Membrane</location>
    </subcellularLocation>
</comment>
<evidence type="ECO:0000256" key="7">
    <source>
        <dbReference type="ARBA" id="ARBA00023136"/>
    </source>
</evidence>
<feature type="transmembrane region" description="Helical" evidence="8">
    <location>
        <begin position="155"/>
        <end position="172"/>
    </location>
</feature>